<dbReference type="Gene3D" id="1.10.150.670">
    <property type="entry name" value="Crossover junction endonuclease EME1, DNA-binding domain"/>
    <property type="match status" value="1"/>
</dbReference>
<dbReference type="Gene3D" id="3.40.50.10130">
    <property type="match status" value="1"/>
</dbReference>
<evidence type="ECO:0000313" key="16">
    <source>
        <dbReference type="EMBL" id="KAJ8908088.1"/>
    </source>
</evidence>
<dbReference type="PANTHER" id="PTHR13451:SF0">
    <property type="entry name" value="CROSSOVER JUNCTION ENDONUCLEASE MUS81"/>
    <property type="match status" value="1"/>
</dbReference>
<dbReference type="SUPFAM" id="SSF47802">
    <property type="entry name" value="DNA polymerase beta, N-terminal domain-like"/>
    <property type="match status" value="1"/>
</dbReference>
<evidence type="ECO:0000256" key="12">
    <source>
        <dbReference type="ARBA" id="ARBA00023242"/>
    </source>
</evidence>
<evidence type="ECO:0000256" key="10">
    <source>
        <dbReference type="ARBA" id="ARBA00023172"/>
    </source>
</evidence>
<keyword evidence="4 13" id="KW-0540">Nuclease</keyword>
<protein>
    <recommendedName>
        <fullName evidence="13">Crossover junction endonuclease MUS81</fullName>
        <ecNumber evidence="13">3.1.22.-</ecNumber>
    </recommendedName>
</protein>
<reference evidence="16 17" key="1">
    <citation type="journal article" date="2023" name="Nat. Commun.">
        <title>Origin of minicircular mitochondrial genomes in red algae.</title>
        <authorList>
            <person name="Lee Y."/>
            <person name="Cho C.H."/>
            <person name="Lee Y.M."/>
            <person name="Park S.I."/>
            <person name="Yang J.H."/>
            <person name="West J.A."/>
            <person name="Bhattacharya D."/>
            <person name="Yoon H.S."/>
        </authorList>
    </citation>
    <scope>NUCLEOTIDE SEQUENCE [LARGE SCALE GENOMIC DNA]</scope>
    <source>
        <strain evidence="16 17">CCMP1338</strain>
        <tissue evidence="16">Whole cell</tissue>
    </source>
</reference>
<evidence type="ECO:0000256" key="6">
    <source>
        <dbReference type="ARBA" id="ARBA00022759"/>
    </source>
</evidence>
<dbReference type="SMART" id="SM00891">
    <property type="entry name" value="ERCC4"/>
    <property type="match status" value="1"/>
</dbReference>
<dbReference type="InterPro" id="IPR047416">
    <property type="entry name" value="XPF_nuclease_Mus81"/>
</dbReference>
<feature type="region of interest" description="Disordered" evidence="14">
    <location>
        <begin position="71"/>
        <end position="97"/>
    </location>
</feature>
<dbReference type="GO" id="GO:0000712">
    <property type="term" value="P:resolution of meiotic recombination intermediates"/>
    <property type="evidence" value="ECO:0007669"/>
    <property type="project" value="TreeGrafter"/>
</dbReference>
<dbReference type="GO" id="GO:0031573">
    <property type="term" value="P:mitotic intra-S DNA damage checkpoint signaling"/>
    <property type="evidence" value="ECO:0007669"/>
    <property type="project" value="TreeGrafter"/>
</dbReference>
<keyword evidence="6 13" id="KW-0255">Endonuclease</keyword>
<comment type="cofactor">
    <cofactor evidence="1 13">
        <name>Mg(2+)</name>
        <dbReference type="ChEBI" id="CHEBI:18420"/>
    </cofactor>
</comment>
<evidence type="ECO:0000256" key="14">
    <source>
        <dbReference type="SAM" id="MobiDB-lite"/>
    </source>
</evidence>
<evidence type="ECO:0000256" key="11">
    <source>
        <dbReference type="ARBA" id="ARBA00023204"/>
    </source>
</evidence>
<dbReference type="InterPro" id="IPR042530">
    <property type="entry name" value="EME1/EME2_C"/>
</dbReference>
<dbReference type="Gene3D" id="1.10.10.10">
    <property type="entry name" value="Winged helix-like DNA-binding domain superfamily/Winged helix DNA-binding domain"/>
    <property type="match status" value="1"/>
</dbReference>
<evidence type="ECO:0000256" key="4">
    <source>
        <dbReference type="ARBA" id="ARBA00022722"/>
    </source>
</evidence>
<dbReference type="EMBL" id="JAMWBK010000002">
    <property type="protein sequence ID" value="KAJ8908088.1"/>
    <property type="molecule type" value="Genomic_DNA"/>
</dbReference>
<dbReference type="InterPro" id="IPR033309">
    <property type="entry name" value="Mus81"/>
</dbReference>
<keyword evidence="9 13" id="KW-0460">Magnesium</keyword>
<comment type="subunit">
    <text evidence="13">Interacts with EME1.</text>
</comment>
<dbReference type="InterPro" id="IPR010996">
    <property type="entry name" value="HHH_MUS81"/>
</dbReference>
<accession>A0AAV8UZM5</accession>
<comment type="subcellular location">
    <subcellularLocation>
        <location evidence="2 13">Nucleus</location>
    </subcellularLocation>
</comment>
<evidence type="ECO:0000259" key="15">
    <source>
        <dbReference type="SMART" id="SM00891"/>
    </source>
</evidence>
<keyword evidence="7 13" id="KW-0227">DNA damage</keyword>
<evidence type="ECO:0000256" key="5">
    <source>
        <dbReference type="ARBA" id="ARBA00022723"/>
    </source>
</evidence>
<dbReference type="InterPro" id="IPR011335">
    <property type="entry name" value="Restrct_endonuc-II-like"/>
</dbReference>
<keyword evidence="17" id="KW-1185">Reference proteome</keyword>
<evidence type="ECO:0000256" key="7">
    <source>
        <dbReference type="ARBA" id="ARBA00022763"/>
    </source>
</evidence>
<dbReference type="SUPFAM" id="SSF52980">
    <property type="entry name" value="Restriction endonuclease-like"/>
    <property type="match status" value="1"/>
</dbReference>
<dbReference type="Proteomes" id="UP001157974">
    <property type="component" value="Unassembled WGS sequence"/>
</dbReference>
<keyword evidence="12 13" id="KW-0539">Nucleus</keyword>
<name>A0AAV8UZM5_9RHOD</name>
<dbReference type="PANTHER" id="PTHR13451">
    <property type="entry name" value="CLASS II CROSSOVER JUNCTION ENDONUCLEASE MUS81"/>
    <property type="match status" value="1"/>
</dbReference>
<dbReference type="GO" id="GO:0005634">
    <property type="term" value="C:nucleus"/>
    <property type="evidence" value="ECO:0007669"/>
    <property type="project" value="UniProtKB-SubCell"/>
</dbReference>
<dbReference type="InterPro" id="IPR006166">
    <property type="entry name" value="ERCC4_domain"/>
</dbReference>
<dbReference type="GO" id="GO:0008821">
    <property type="term" value="F:crossover junction DNA endonuclease activity"/>
    <property type="evidence" value="ECO:0007669"/>
    <property type="project" value="UniProtKB-UniRule"/>
</dbReference>
<dbReference type="GO" id="GO:0003677">
    <property type="term" value="F:DNA binding"/>
    <property type="evidence" value="ECO:0007669"/>
    <property type="project" value="UniProtKB-UniRule"/>
</dbReference>
<feature type="region of interest" description="Disordered" evidence="14">
    <location>
        <begin position="529"/>
        <end position="571"/>
    </location>
</feature>
<dbReference type="GO" id="GO:0000727">
    <property type="term" value="P:double-strand break repair via break-induced replication"/>
    <property type="evidence" value="ECO:0007669"/>
    <property type="project" value="UniProtKB-UniRule"/>
</dbReference>
<keyword evidence="11 13" id="KW-0234">DNA repair</keyword>
<dbReference type="Pfam" id="PF14716">
    <property type="entry name" value="HHH_8"/>
    <property type="match status" value="1"/>
</dbReference>
<gene>
    <name evidence="16" type="ORF">NDN08_008183</name>
</gene>
<dbReference type="GO" id="GO:0006308">
    <property type="term" value="P:DNA catabolic process"/>
    <property type="evidence" value="ECO:0007669"/>
    <property type="project" value="UniProtKB-UniRule"/>
</dbReference>
<dbReference type="InterPro" id="IPR027421">
    <property type="entry name" value="DNA_pol_lamdba_lyase_dom_sf"/>
</dbReference>
<evidence type="ECO:0000256" key="9">
    <source>
        <dbReference type="ARBA" id="ARBA00022842"/>
    </source>
</evidence>
<keyword evidence="10 13" id="KW-0233">DNA recombination</keyword>
<dbReference type="InterPro" id="IPR047417">
    <property type="entry name" value="WHD_MUS81"/>
</dbReference>
<dbReference type="Gene3D" id="1.10.150.110">
    <property type="entry name" value="DNA polymerase beta, N-terminal domain-like"/>
    <property type="match status" value="1"/>
</dbReference>
<keyword evidence="8 13" id="KW-0378">Hydrolase</keyword>
<comment type="similarity">
    <text evidence="3 13">Belongs to the XPF family.</text>
</comment>
<dbReference type="InterPro" id="IPR036388">
    <property type="entry name" value="WH-like_DNA-bd_sf"/>
</dbReference>
<dbReference type="EC" id="3.1.22.-" evidence="13"/>
<sequence>MELNAEIAEFLRELTEEAEAKGRANFSRAFAKALKSVKKHESSIVSVEQVRGIKGIGPYISARIEKHFRETTSLSQQSREDIQAPPPQANGRAPKKYSPRIRSAPFGMLVALIEAEDDNGVENACLGRAELIGLAQKYCDEPLIKAKRPGDYYDGWSSMNGTLIKRGLVSASGNPRRYILTTSGREVASRCLVKVQNINHRQVSSFNADDTIPFSSRESARLRAALDEPVDRRPLDCTVSSRPFIPFIEDEDGSCELQLIIDNREIHGGGCSRDDFKRRLSQGDGDEMLVEAQVLECGDAVFAARTCEGGSGSTYILDYLIERKTVPDLEESILDGRYSRQKYFMGKTEVENLILVVEGDIGKAKSIPPDSLRKELARVVAQDGFLVYQTPNLQETMKLYQNMHKWARKRFSKRTFRQLVDKKETIQQWNERMKRIQAPCMEDVFWQMMLQIPGFGRTKIQKVINNKGIRTFSEFLKLYEDCPTPEAGERFLLELIPRSHTGVDLSRKMYYLFTDRMYFDQRFAARKRRRIDSSQTGTIEDSLGGDDSHQTRVSREETAGSQSVDARRSGGQSLRALTDNIRVPNSQQHVTEESFGGSQQIVPSLASPPTNNATFSPRDQCTAPVAQVCIERSSAVQVVRTVRPEEFPPAEAIVSKGIEDYLVESGRRVNESLPGANGNSSGSPGTEDPFFIDLEPRTCLLPRAKRNPLADIDTMPEGRYGAVEQDELIILE</sequence>
<comment type="function">
    <text evidence="13">Interacts with EME1 to form a DNA structure-specific endonuclease with substrate preference for branched DNA structures with a 5'-end at the branch nick. Typical substrates include 3'-flap structures, D-loops, replication forks and nicked Holliday junctions. May be required in mitosis for the processing of stalled or collapsed replication fork intermediates. May be required in meiosis for the repair of meiosis-specific double strand breaks subsequent to single-end invasion (SEI).</text>
</comment>
<evidence type="ECO:0000256" key="1">
    <source>
        <dbReference type="ARBA" id="ARBA00001946"/>
    </source>
</evidence>
<dbReference type="CDD" id="cd21036">
    <property type="entry name" value="WH_MUS81"/>
    <property type="match status" value="1"/>
</dbReference>
<organism evidence="16 17">
    <name type="scientific">Rhodosorus marinus</name>
    <dbReference type="NCBI Taxonomy" id="101924"/>
    <lineage>
        <taxon>Eukaryota</taxon>
        <taxon>Rhodophyta</taxon>
        <taxon>Stylonematophyceae</taxon>
        <taxon>Stylonematales</taxon>
        <taxon>Stylonemataceae</taxon>
        <taxon>Rhodosorus</taxon>
    </lineage>
</organism>
<dbReference type="GO" id="GO:0048257">
    <property type="term" value="F:3'-flap endonuclease activity"/>
    <property type="evidence" value="ECO:0007669"/>
    <property type="project" value="TreeGrafter"/>
</dbReference>
<dbReference type="CDD" id="cd20074">
    <property type="entry name" value="XPF_nuclease_Mus81"/>
    <property type="match status" value="1"/>
</dbReference>
<evidence type="ECO:0000256" key="3">
    <source>
        <dbReference type="ARBA" id="ARBA00010015"/>
    </source>
</evidence>
<dbReference type="Pfam" id="PF21136">
    <property type="entry name" value="WHD_MUS81"/>
    <property type="match status" value="1"/>
</dbReference>
<feature type="compositionally biased region" description="Basic and acidic residues" evidence="14">
    <location>
        <begin position="546"/>
        <end position="558"/>
    </location>
</feature>
<dbReference type="Pfam" id="PF02732">
    <property type="entry name" value="ERCC4"/>
    <property type="match status" value="1"/>
</dbReference>
<evidence type="ECO:0000256" key="13">
    <source>
        <dbReference type="RuleBase" id="RU369042"/>
    </source>
</evidence>
<keyword evidence="5 13" id="KW-0479">Metal-binding</keyword>
<feature type="domain" description="ERCC4" evidence="15">
    <location>
        <begin position="258"/>
        <end position="361"/>
    </location>
</feature>
<proteinExistence type="inferred from homology"/>
<dbReference type="GO" id="GO:0046872">
    <property type="term" value="F:metal ion binding"/>
    <property type="evidence" value="ECO:0007669"/>
    <property type="project" value="UniProtKB-UniRule"/>
</dbReference>
<evidence type="ECO:0000313" key="17">
    <source>
        <dbReference type="Proteomes" id="UP001157974"/>
    </source>
</evidence>
<dbReference type="AlphaFoldDB" id="A0AAV8UZM5"/>
<dbReference type="GO" id="GO:0048476">
    <property type="term" value="C:Holliday junction resolvase complex"/>
    <property type="evidence" value="ECO:0007669"/>
    <property type="project" value="UniProtKB-UniRule"/>
</dbReference>
<evidence type="ECO:0000256" key="2">
    <source>
        <dbReference type="ARBA" id="ARBA00004123"/>
    </source>
</evidence>
<evidence type="ECO:0000256" key="8">
    <source>
        <dbReference type="ARBA" id="ARBA00022801"/>
    </source>
</evidence>
<comment type="caution">
    <text evidence="16">The sequence shown here is derived from an EMBL/GenBank/DDBJ whole genome shotgun (WGS) entry which is preliminary data.</text>
</comment>